<proteinExistence type="inferred from homology"/>
<gene>
    <name evidence="4" type="ORF">CYCCA115_LOCUS15886</name>
</gene>
<keyword evidence="5" id="KW-1185">Reference proteome</keyword>
<dbReference type="GO" id="GO:0016787">
    <property type="term" value="F:hydrolase activity"/>
    <property type="evidence" value="ECO:0007669"/>
    <property type="project" value="UniProtKB-KW"/>
</dbReference>
<dbReference type="AlphaFoldDB" id="A0AAD2FZV2"/>
<evidence type="ECO:0000313" key="5">
    <source>
        <dbReference type="Proteomes" id="UP001295423"/>
    </source>
</evidence>
<dbReference type="InterPro" id="IPR000073">
    <property type="entry name" value="AB_hydrolase_1"/>
</dbReference>
<dbReference type="PRINTS" id="PR00412">
    <property type="entry name" value="EPOXHYDRLASE"/>
</dbReference>
<evidence type="ECO:0000256" key="2">
    <source>
        <dbReference type="ARBA" id="ARBA00038334"/>
    </source>
</evidence>
<reference evidence="4" key="1">
    <citation type="submission" date="2023-08" db="EMBL/GenBank/DDBJ databases">
        <authorList>
            <person name="Audoor S."/>
            <person name="Bilcke G."/>
        </authorList>
    </citation>
    <scope>NUCLEOTIDE SEQUENCE</scope>
</reference>
<protein>
    <recommendedName>
        <fullName evidence="3">AB hydrolase-1 domain-containing protein</fullName>
    </recommendedName>
</protein>
<dbReference type="Pfam" id="PF12697">
    <property type="entry name" value="Abhydrolase_6"/>
    <property type="match status" value="1"/>
</dbReference>
<dbReference type="Gene3D" id="3.40.50.1820">
    <property type="entry name" value="alpha/beta hydrolase"/>
    <property type="match status" value="1"/>
</dbReference>
<organism evidence="4 5">
    <name type="scientific">Cylindrotheca closterium</name>
    <dbReference type="NCBI Taxonomy" id="2856"/>
    <lineage>
        <taxon>Eukaryota</taxon>
        <taxon>Sar</taxon>
        <taxon>Stramenopiles</taxon>
        <taxon>Ochrophyta</taxon>
        <taxon>Bacillariophyta</taxon>
        <taxon>Bacillariophyceae</taxon>
        <taxon>Bacillariophycidae</taxon>
        <taxon>Bacillariales</taxon>
        <taxon>Bacillariaceae</taxon>
        <taxon>Cylindrotheca</taxon>
    </lineage>
</organism>
<sequence>MTILCAVWSYYQETHVQVADEVFLHTLEYGDFKSGTAPVVLLVHGFPDLSISWQYQAEKLARAGYFVVTPDLRGFGNSTMSTTLAAYGRKNLVSDMDALRKHYCGNNGSFAMIAGHDWGGTIVYAALDAFGLVAVDDSPPIAKCAVIFNAPHSRIFFQYLTKPKQAIKSWYMFFFQIPWLPEVFLTETKALYHLVAYHYETPMKSIVPSVDYVDKNLAMYREVLTDWDRIHAMLSYYRSVKSGLWRELGDTSDFSILERLIQWLHGIERNDKQDNNCQTATVSGDETNDVKIAVPILVLWGDKDIALSNDMAAPPKEIVETYSIEYLDAGHCPHWDKPLETAERLIRFTNAHNGRGGTTVKVLD</sequence>
<evidence type="ECO:0000313" key="4">
    <source>
        <dbReference type="EMBL" id="CAJ1955711.1"/>
    </source>
</evidence>
<dbReference type="Proteomes" id="UP001295423">
    <property type="component" value="Unassembled WGS sequence"/>
</dbReference>
<evidence type="ECO:0000256" key="1">
    <source>
        <dbReference type="ARBA" id="ARBA00022801"/>
    </source>
</evidence>
<dbReference type="PANTHER" id="PTHR43329">
    <property type="entry name" value="EPOXIDE HYDROLASE"/>
    <property type="match status" value="1"/>
</dbReference>
<feature type="domain" description="AB hydrolase-1" evidence="3">
    <location>
        <begin position="40"/>
        <end position="343"/>
    </location>
</feature>
<accession>A0AAD2FZV2</accession>
<comment type="caution">
    <text evidence="4">The sequence shown here is derived from an EMBL/GenBank/DDBJ whole genome shotgun (WGS) entry which is preliminary data.</text>
</comment>
<dbReference type="InterPro" id="IPR029058">
    <property type="entry name" value="AB_hydrolase_fold"/>
</dbReference>
<dbReference type="SUPFAM" id="SSF53474">
    <property type="entry name" value="alpha/beta-Hydrolases"/>
    <property type="match status" value="1"/>
</dbReference>
<name>A0AAD2FZV2_9STRA</name>
<dbReference type="EMBL" id="CAKOGP040001892">
    <property type="protein sequence ID" value="CAJ1955711.1"/>
    <property type="molecule type" value="Genomic_DNA"/>
</dbReference>
<evidence type="ECO:0000259" key="3">
    <source>
        <dbReference type="Pfam" id="PF12697"/>
    </source>
</evidence>
<keyword evidence="1" id="KW-0378">Hydrolase</keyword>
<dbReference type="InterPro" id="IPR000639">
    <property type="entry name" value="Epox_hydrolase-like"/>
</dbReference>
<comment type="similarity">
    <text evidence="2">Belongs to the AB hydrolase superfamily. Epoxide hydrolase family.</text>
</comment>